<evidence type="ECO:0000313" key="2">
    <source>
        <dbReference type="Proteomes" id="UP000242317"/>
    </source>
</evidence>
<proteinExistence type="predicted"/>
<sequence>MNILIVGNGFDLSHYLPTKYDHFMDVMKAIDDFDTGKKAPDLSDHSVNEWMTLLDKTFEKRKDHDNSQYEMDFDSLYSKTRDANFISKTKEFYLTDQIILSSQDVVKLQYRLKLNNWYQYFKNHVEEINTWIDFEQKIEEVLNSLANCIVEIEKLENSSKYHEYFNLDRNGNLLKKELKTLGFFNFFALEEYSRRSIHLDGSSKLVKRNNINPIFCHGAKIEFGFNPTCFLGYLNNQLDEFIDIFDQYLLLVVNQLQPQTQLQISNEQWVYPDKIYSFNYTNTYQRIHNSTETEYLHGSCGENQNIVLGISDLEHECLRSLKAYGFTKYHQKLFKDTDYLFLDNYRNWINETDRNINILKESISSGYATEIRSRGERIRLRQTQETRSLNLTFYIWGHSLDVSDKDYIIDLFSLNNDIDRNVRIIVYFFNKPAKFALLNNLLRILGKDHVEKWMKKGWLMFASNPEIKTV</sequence>
<reference evidence="2" key="1">
    <citation type="submission" date="2016-09" db="EMBL/GenBank/DDBJ databases">
        <authorList>
            <person name="Varghese N."/>
            <person name="Submissions S."/>
        </authorList>
    </citation>
    <scope>NUCLEOTIDE SEQUENCE [LARGE SCALE GENOMIC DNA]</scope>
    <source>
        <strain evidence="2">ANC 3699</strain>
    </source>
</reference>
<name>A0A1G6HDN7_9GAMM</name>
<dbReference type="Pfam" id="PF14253">
    <property type="entry name" value="AbiH"/>
    <property type="match status" value="1"/>
</dbReference>
<dbReference type="Proteomes" id="UP000242317">
    <property type="component" value="Unassembled WGS sequence"/>
</dbReference>
<keyword evidence="2" id="KW-1185">Reference proteome</keyword>
<dbReference type="RefSeq" id="WP_092616439.1">
    <property type="nucleotide sequence ID" value="NZ_FMYK01000002.1"/>
</dbReference>
<dbReference type="EMBL" id="FMYK01000002">
    <property type="protein sequence ID" value="SDB92427.1"/>
    <property type="molecule type" value="Genomic_DNA"/>
</dbReference>
<protein>
    <submittedName>
        <fullName evidence="1">Bacteriophage abortive infection AbiH</fullName>
    </submittedName>
</protein>
<dbReference type="InterPro" id="IPR025935">
    <property type="entry name" value="AbiH"/>
</dbReference>
<evidence type="ECO:0000313" key="1">
    <source>
        <dbReference type="EMBL" id="SDB92427.1"/>
    </source>
</evidence>
<accession>A0A1G6HDN7</accession>
<gene>
    <name evidence="1" type="ORF">SAMN05421749_102136</name>
</gene>
<dbReference type="AlphaFoldDB" id="A0A1G6HDN7"/>
<dbReference type="OrthoDB" id="5903604at2"/>
<organism evidence="1 2">
    <name type="scientific">Acinetobacter marinus</name>
    <dbReference type="NCBI Taxonomy" id="281375"/>
    <lineage>
        <taxon>Bacteria</taxon>
        <taxon>Pseudomonadati</taxon>
        <taxon>Pseudomonadota</taxon>
        <taxon>Gammaproteobacteria</taxon>
        <taxon>Moraxellales</taxon>
        <taxon>Moraxellaceae</taxon>
        <taxon>Acinetobacter</taxon>
    </lineage>
</organism>